<sequence>MKLLALWILNSCFGFYLVSSPVASSNTSSFPIDQLAEMYLGAPKTLFKNLQALPTTQEEEVEVYRLSDVWHIPFEAELAAYPVLKFYHGRLYSVSFYFKNPAVLESTLEEKFGAPSWQHLNAHKETVWQGLDAQVILKEQKVAWFYQAELTIEDIALTYQLEARR</sequence>
<reference evidence="1 2" key="1">
    <citation type="submission" date="2024-04" db="EMBL/GenBank/DDBJ databases">
        <title>Novel genus in family Flammeovirgaceae.</title>
        <authorList>
            <person name="Nguyen T.H."/>
            <person name="Vuong T.Q."/>
            <person name="Le H."/>
            <person name="Kim S.-G."/>
        </authorList>
    </citation>
    <scope>NUCLEOTIDE SEQUENCE [LARGE SCALE GENOMIC DNA]</scope>
    <source>
        <strain evidence="1 2">JCM 23209</strain>
    </source>
</reference>
<organism evidence="1 2">
    <name type="scientific">Rapidithrix thailandica</name>
    <dbReference type="NCBI Taxonomy" id="413964"/>
    <lineage>
        <taxon>Bacteria</taxon>
        <taxon>Pseudomonadati</taxon>
        <taxon>Bacteroidota</taxon>
        <taxon>Cytophagia</taxon>
        <taxon>Cytophagales</taxon>
        <taxon>Flammeovirgaceae</taxon>
        <taxon>Rapidithrix</taxon>
    </lineage>
</organism>
<comment type="caution">
    <text evidence="1">The sequence shown here is derived from an EMBL/GenBank/DDBJ whole genome shotgun (WGS) entry which is preliminary data.</text>
</comment>
<dbReference type="Proteomes" id="UP001403385">
    <property type="component" value="Unassembled WGS sequence"/>
</dbReference>
<gene>
    <name evidence="1" type="ORF">AAG747_12560</name>
</gene>
<evidence type="ECO:0000313" key="1">
    <source>
        <dbReference type="EMBL" id="MEN7548746.1"/>
    </source>
</evidence>
<dbReference type="RefSeq" id="WP_346821523.1">
    <property type="nucleotide sequence ID" value="NZ_JBDKWZ010000006.1"/>
</dbReference>
<dbReference type="AlphaFoldDB" id="A0AAW9S6T7"/>
<name>A0AAW9S6T7_9BACT</name>
<dbReference type="EMBL" id="JBDKWZ010000006">
    <property type="protein sequence ID" value="MEN7548746.1"/>
    <property type="molecule type" value="Genomic_DNA"/>
</dbReference>
<proteinExistence type="predicted"/>
<keyword evidence="2" id="KW-1185">Reference proteome</keyword>
<evidence type="ECO:0000313" key="2">
    <source>
        <dbReference type="Proteomes" id="UP001403385"/>
    </source>
</evidence>
<accession>A0AAW9S6T7</accession>
<protein>
    <submittedName>
        <fullName evidence="1">Uncharacterized protein</fullName>
    </submittedName>
</protein>